<evidence type="ECO:0000313" key="2">
    <source>
        <dbReference type="EMBL" id="KAK7121560.1"/>
    </source>
</evidence>
<evidence type="ECO:0000313" key="3">
    <source>
        <dbReference type="Proteomes" id="UP001364617"/>
    </source>
</evidence>
<feature type="region of interest" description="Disordered" evidence="1">
    <location>
        <begin position="188"/>
        <end position="226"/>
    </location>
</feature>
<name>A0AAN9C4H6_9TELE</name>
<sequence>MFNWVVKVVPHPPDTQDDLRDEPITTNGKTSNQDKFNSYKPGREEDQSSQTSQGSVQNGMLNWLSNGFASALPQPAGSPHLTRANADAKSPQEEGSADRARVIGWISQGIGKVVPQPDEKYIQEETPESEEVTEVYEAKDLPDQEPLPHIPVVELVSEDEVSEVEIPAQFPPNVMSWIKSGFQNAIPHHVTRPQNSNSSTPRSSQCSNKVYSPPPESVTSMTEIDPKTPSMVGWIVQGLGLSMPQPVLKSKECLEDGRIVQNGGRTLITP</sequence>
<comment type="caution">
    <text evidence="2">The sequence shown here is derived from an EMBL/GenBank/DDBJ whole genome shotgun (WGS) entry which is preliminary data.</text>
</comment>
<reference evidence="2 3" key="1">
    <citation type="submission" date="2024-02" db="EMBL/GenBank/DDBJ databases">
        <title>Chromosome-level genome assembly of the Eurasian Minnow (Phoxinus phoxinus).</title>
        <authorList>
            <person name="Oriowo T.O."/>
            <person name="Martin S."/>
            <person name="Stange M."/>
            <person name="Chrysostomakis Y."/>
            <person name="Brown T."/>
            <person name="Winkler S."/>
            <person name="Kukowka S."/>
            <person name="Myers E.W."/>
            <person name="Bohne A."/>
        </authorList>
    </citation>
    <scope>NUCLEOTIDE SEQUENCE [LARGE SCALE GENOMIC DNA]</scope>
    <source>
        <strain evidence="2">ZFMK-TIS-60720</strain>
        <tissue evidence="2">Whole Organism</tissue>
    </source>
</reference>
<keyword evidence="3" id="KW-1185">Reference proteome</keyword>
<dbReference type="AlphaFoldDB" id="A0AAN9C4H6"/>
<feature type="compositionally biased region" description="Polar residues" evidence="1">
    <location>
        <begin position="192"/>
        <end position="210"/>
    </location>
</feature>
<organism evidence="2 3">
    <name type="scientific">Phoxinus phoxinus</name>
    <name type="common">Eurasian minnow</name>
    <dbReference type="NCBI Taxonomy" id="58324"/>
    <lineage>
        <taxon>Eukaryota</taxon>
        <taxon>Metazoa</taxon>
        <taxon>Chordata</taxon>
        <taxon>Craniata</taxon>
        <taxon>Vertebrata</taxon>
        <taxon>Euteleostomi</taxon>
        <taxon>Actinopterygii</taxon>
        <taxon>Neopterygii</taxon>
        <taxon>Teleostei</taxon>
        <taxon>Ostariophysi</taxon>
        <taxon>Cypriniformes</taxon>
        <taxon>Leuciscidae</taxon>
        <taxon>Phoxininae</taxon>
        <taxon>Phoxinus</taxon>
    </lineage>
</organism>
<feature type="region of interest" description="Disordered" evidence="1">
    <location>
        <begin position="1"/>
        <end position="99"/>
    </location>
</feature>
<feature type="compositionally biased region" description="Polar residues" evidence="1">
    <location>
        <begin position="48"/>
        <end position="68"/>
    </location>
</feature>
<dbReference type="Proteomes" id="UP001364617">
    <property type="component" value="Unassembled WGS sequence"/>
</dbReference>
<gene>
    <name evidence="2" type="ORF">R3I93_022599</name>
</gene>
<dbReference type="EMBL" id="JAYKXH010000025">
    <property type="protein sequence ID" value="KAK7121560.1"/>
    <property type="molecule type" value="Genomic_DNA"/>
</dbReference>
<accession>A0AAN9C4H6</accession>
<feature type="compositionally biased region" description="Polar residues" evidence="1">
    <location>
        <begin position="24"/>
        <end position="36"/>
    </location>
</feature>
<protein>
    <submittedName>
        <fullName evidence="2">Uncharacterized protein</fullName>
    </submittedName>
</protein>
<proteinExistence type="predicted"/>
<feature type="compositionally biased region" description="Basic and acidic residues" evidence="1">
    <location>
        <begin position="90"/>
        <end position="99"/>
    </location>
</feature>
<evidence type="ECO:0000256" key="1">
    <source>
        <dbReference type="SAM" id="MobiDB-lite"/>
    </source>
</evidence>